<keyword evidence="1" id="KW-1133">Transmembrane helix</keyword>
<feature type="transmembrane region" description="Helical" evidence="1">
    <location>
        <begin position="12"/>
        <end position="33"/>
    </location>
</feature>
<gene>
    <name evidence="2" type="ORF">ACFSTF_11480</name>
</gene>
<name>A0ABW5PSS6_9BACI</name>
<reference evidence="3" key="1">
    <citation type="journal article" date="2019" name="Int. J. Syst. Evol. Microbiol.">
        <title>The Global Catalogue of Microorganisms (GCM) 10K type strain sequencing project: providing services to taxonomists for standard genome sequencing and annotation.</title>
        <authorList>
            <consortium name="The Broad Institute Genomics Platform"/>
            <consortium name="The Broad Institute Genome Sequencing Center for Infectious Disease"/>
            <person name="Wu L."/>
            <person name="Ma J."/>
        </authorList>
    </citation>
    <scope>NUCLEOTIDE SEQUENCE [LARGE SCALE GENOMIC DNA]</scope>
    <source>
        <strain evidence="3">TISTR 2241</strain>
    </source>
</reference>
<feature type="transmembrane region" description="Helical" evidence="1">
    <location>
        <begin position="68"/>
        <end position="89"/>
    </location>
</feature>
<evidence type="ECO:0000313" key="3">
    <source>
        <dbReference type="Proteomes" id="UP001597458"/>
    </source>
</evidence>
<organism evidence="2 3">
    <name type="scientific">Terrilactibacillus laevilacticus</name>
    <dbReference type="NCBI Taxonomy" id="1380157"/>
    <lineage>
        <taxon>Bacteria</taxon>
        <taxon>Bacillati</taxon>
        <taxon>Bacillota</taxon>
        <taxon>Bacilli</taxon>
        <taxon>Bacillales</taxon>
        <taxon>Bacillaceae</taxon>
        <taxon>Terrilactibacillus</taxon>
    </lineage>
</organism>
<keyword evidence="3" id="KW-1185">Reference proteome</keyword>
<evidence type="ECO:0000313" key="2">
    <source>
        <dbReference type="EMBL" id="MFD2617929.1"/>
    </source>
</evidence>
<evidence type="ECO:0000256" key="1">
    <source>
        <dbReference type="SAM" id="Phobius"/>
    </source>
</evidence>
<accession>A0ABW5PSS6</accession>
<dbReference type="Proteomes" id="UP001597458">
    <property type="component" value="Unassembled WGS sequence"/>
</dbReference>
<dbReference type="RefSeq" id="WP_141190408.1">
    <property type="nucleotide sequence ID" value="NZ_JBHUMR010000014.1"/>
</dbReference>
<keyword evidence="1" id="KW-0472">Membrane</keyword>
<keyword evidence="1" id="KW-0812">Transmembrane</keyword>
<dbReference type="EMBL" id="JBHUMR010000014">
    <property type="protein sequence ID" value="MFD2617929.1"/>
    <property type="molecule type" value="Genomic_DNA"/>
</dbReference>
<proteinExistence type="predicted"/>
<comment type="caution">
    <text evidence="2">The sequence shown here is derived from an EMBL/GenBank/DDBJ whole genome shotgun (WGS) entry which is preliminary data.</text>
</comment>
<protein>
    <submittedName>
        <fullName evidence="2">YggT family protein</fullName>
    </submittedName>
</protein>
<sequence>MKAKKPKTFSRLISILLSVIQILLCLFIILKFFGAKEVPFVQWVNGLSTPLLTPFFNMFEPVTFAGDYVLDLSALFALIVYSGVGYILFKIMDMIGK</sequence>